<feature type="transmembrane region" description="Helical" evidence="1">
    <location>
        <begin position="197"/>
        <end position="216"/>
    </location>
</feature>
<name>A0A6J7DLK7_9ZZZZ</name>
<keyword evidence="1" id="KW-1133">Transmembrane helix</keyword>
<organism evidence="2">
    <name type="scientific">freshwater metagenome</name>
    <dbReference type="NCBI Taxonomy" id="449393"/>
    <lineage>
        <taxon>unclassified sequences</taxon>
        <taxon>metagenomes</taxon>
        <taxon>ecological metagenomes</taxon>
    </lineage>
</organism>
<dbReference type="EMBL" id="CAFBLP010000015">
    <property type="protein sequence ID" value="CAB4871431.1"/>
    <property type="molecule type" value="Genomic_DNA"/>
</dbReference>
<feature type="transmembrane region" description="Helical" evidence="1">
    <location>
        <begin position="340"/>
        <end position="357"/>
    </location>
</feature>
<feature type="transmembrane region" description="Helical" evidence="1">
    <location>
        <begin position="408"/>
        <end position="428"/>
    </location>
</feature>
<feature type="transmembrane region" description="Helical" evidence="1">
    <location>
        <begin position="106"/>
        <end position="124"/>
    </location>
</feature>
<keyword evidence="1" id="KW-0472">Membrane</keyword>
<reference evidence="2" key="1">
    <citation type="submission" date="2020-05" db="EMBL/GenBank/DDBJ databases">
        <authorList>
            <person name="Chiriac C."/>
            <person name="Salcher M."/>
            <person name="Ghai R."/>
            <person name="Kavagutti S V."/>
        </authorList>
    </citation>
    <scope>NUCLEOTIDE SEQUENCE</scope>
</reference>
<proteinExistence type="predicted"/>
<feature type="transmembrane region" description="Helical" evidence="1">
    <location>
        <begin position="131"/>
        <end position="149"/>
    </location>
</feature>
<dbReference type="AlphaFoldDB" id="A0A6J7DLK7"/>
<keyword evidence="1" id="KW-0812">Transmembrane</keyword>
<feature type="transmembrane region" description="Helical" evidence="1">
    <location>
        <begin position="161"/>
        <end position="185"/>
    </location>
</feature>
<feature type="transmembrane region" description="Helical" evidence="1">
    <location>
        <begin position="364"/>
        <end position="388"/>
    </location>
</feature>
<feature type="transmembrane region" description="Helical" evidence="1">
    <location>
        <begin position="314"/>
        <end position="334"/>
    </location>
</feature>
<evidence type="ECO:0000256" key="1">
    <source>
        <dbReference type="SAM" id="Phobius"/>
    </source>
</evidence>
<protein>
    <submittedName>
        <fullName evidence="2">Unannotated protein</fullName>
    </submittedName>
</protein>
<evidence type="ECO:0000313" key="2">
    <source>
        <dbReference type="EMBL" id="CAB4871431.1"/>
    </source>
</evidence>
<feature type="transmembrane region" description="Helical" evidence="1">
    <location>
        <begin position="18"/>
        <end position="38"/>
    </location>
</feature>
<gene>
    <name evidence="2" type="ORF">UFOPK3376_00853</name>
</gene>
<accession>A0A6J7DLK7</accession>
<sequence>MRDRLVAIVERVTVRTRWVVLLTGVVCLPLVVALVALARTHWSPVLDLAMTELRVRDVGTWHTPLIGLPGRVGNFPDQGSHPGPLSFYLLAPTYRLFGSTAWSMELGTVIIHTAAVAAALSLAARRGGRRGCIAVAVLLSVIMRGYGGNVLTQPWNPYLPVIPWIVVLLAVWSVLEGDAAALVVFVAAGSLCAQTHLPYIGLVGGLGGLLVMWLVLRQRIGTPVSMPGLRRWSITAGVLGVLLWLPPVADQLRRTPGNLSMLSDYFRNPPEESIGFRHAARLLLEHLNVVRVASAAVQHSDYFKTVSFSPGGSLIPGVLVVLLWVASVVVAWRLGVRSLVHLHAVIGATLLLEWVAMARIFGKVWYYLTFWAWGVLMLMLFAICWSAAVAVRRWSPARSGGIQRIGAMSGVALLSASTLAFSWSALSLKPPENQLSRTLGAVVGPTANALAAGTGAADGKAGTYLITWTDVAFFGSQGYGLVSELERRGFTVGVANAWRVPVTQQRVLRAADSTAEVHLATGKFIDEWRAKPGVVEVAFVEPRNSEQLALYNTLRDSVISELRSLGLGDLVDEVDSNLFSVQLDPRVPPSLQARIDRMLLLGQPTAVFIAPAGTSES</sequence>